<dbReference type="Proteomes" id="UP000675747">
    <property type="component" value="Unassembled WGS sequence"/>
</dbReference>
<organism evidence="2 3">
    <name type="scientific">Coralloluteibacterium stylophorae</name>
    <dbReference type="NCBI Taxonomy" id="1776034"/>
    <lineage>
        <taxon>Bacteria</taxon>
        <taxon>Pseudomonadati</taxon>
        <taxon>Pseudomonadota</taxon>
        <taxon>Gammaproteobacteria</taxon>
        <taxon>Lysobacterales</taxon>
        <taxon>Lysobacteraceae</taxon>
        <taxon>Coralloluteibacterium</taxon>
    </lineage>
</organism>
<keyword evidence="2" id="KW-0378">Hydrolase</keyword>
<name>A0AAP2FZ10_9GAMM</name>
<accession>A0AAP2FZ10</accession>
<dbReference type="InterPro" id="IPR022742">
    <property type="entry name" value="Hydrolase_4"/>
</dbReference>
<dbReference type="PIRSF" id="PIRSF037442">
    <property type="entry name" value="UCP037442_abhydr"/>
    <property type="match status" value="1"/>
</dbReference>
<proteinExistence type="predicted"/>
<sequence>MSPVAFDGHRWALRTTNRPEAVVALLWLPAMGVPARNYDAFAATLAGSGVAVAVHEWRGLGSSSLRAGRHCDWGYRELLESDLPASLAALRAARPELPLMLGGHSLGGQLACLFAASRAEDAAGLLVVASGTPHRSGFAGVRGAALPAAYRLAAALAHTYGHFPGRRVGFGGREARGVIADWSRSGRSGIYRAAGMDEDLEAKLRAVRLPMLGVVLRDDWLAPQASLANLIAKMPQVDAQVAAMGPEELGVAADHFAWMRAPDAVAHRIGAWLQERGIPLRSARCATP</sequence>
<dbReference type="AlphaFoldDB" id="A0AAP2FZ10"/>
<dbReference type="Pfam" id="PF12146">
    <property type="entry name" value="Hydrolase_4"/>
    <property type="match status" value="1"/>
</dbReference>
<dbReference type="SUPFAM" id="SSF53474">
    <property type="entry name" value="alpha/beta-Hydrolases"/>
    <property type="match status" value="1"/>
</dbReference>
<dbReference type="InterPro" id="IPR017208">
    <property type="entry name" value="UCP037442_abhydr"/>
</dbReference>
<evidence type="ECO:0000259" key="1">
    <source>
        <dbReference type="Pfam" id="PF12146"/>
    </source>
</evidence>
<dbReference type="InterPro" id="IPR029058">
    <property type="entry name" value="AB_hydrolase_fold"/>
</dbReference>
<comment type="caution">
    <text evidence="2">The sequence shown here is derived from an EMBL/GenBank/DDBJ whole genome shotgun (WGS) entry which is preliminary data.</text>
</comment>
<dbReference type="GO" id="GO:0016787">
    <property type="term" value="F:hydrolase activity"/>
    <property type="evidence" value="ECO:0007669"/>
    <property type="project" value="UniProtKB-KW"/>
</dbReference>
<feature type="domain" description="Serine aminopeptidase S33" evidence="1">
    <location>
        <begin position="31"/>
        <end position="134"/>
    </location>
</feature>
<reference evidence="2 3" key="1">
    <citation type="journal article" date="2021" name="Microbiol. Resour. Announc.">
        <title>Draft Genome Sequence of Coralloluteibacterium stylophorae LMG 29479T.</title>
        <authorList>
            <person name="Karlyshev A.V."/>
            <person name="Kudryashova E.B."/>
            <person name="Ariskina E.V."/>
            <person name="Conroy A.P."/>
            <person name="Abidueva E.Y."/>
        </authorList>
    </citation>
    <scope>NUCLEOTIDE SEQUENCE [LARGE SCALE GENOMIC DNA]</scope>
    <source>
        <strain evidence="2 3">LMG 29479</strain>
    </source>
</reference>
<protein>
    <submittedName>
        <fullName evidence="2">Alpha/beta hydrolase</fullName>
    </submittedName>
</protein>
<gene>
    <name evidence="2" type="ORF">KB893_001665</name>
</gene>
<dbReference type="Gene3D" id="3.40.50.1820">
    <property type="entry name" value="alpha/beta hydrolase"/>
    <property type="match status" value="1"/>
</dbReference>
<dbReference type="EMBL" id="JAGQFT020000001">
    <property type="protein sequence ID" value="MBS7455838.1"/>
    <property type="molecule type" value="Genomic_DNA"/>
</dbReference>
<evidence type="ECO:0000313" key="2">
    <source>
        <dbReference type="EMBL" id="MBS7455838.1"/>
    </source>
</evidence>
<evidence type="ECO:0000313" key="3">
    <source>
        <dbReference type="Proteomes" id="UP000675747"/>
    </source>
</evidence>
<keyword evidence="3" id="KW-1185">Reference proteome</keyword>